<proteinExistence type="predicted"/>
<evidence type="ECO:0000256" key="2">
    <source>
        <dbReference type="PIRSR" id="PIRSR038925-1"/>
    </source>
</evidence>
<dbReference type="Pfam" id="PF02661">
    <property type="entry name" value="Fic"/>
    <property type="match status" value="1"/>
</dbReference>
<dbReference type="GO" id="GO:0005524">
    <property type="term" value="F:ATP binding"/>
    <property type="evidence" value="ECO:0007669"/>
    <property type="project" value="UniProtKB-UniRule"/>
</dbReference>
<evidence type="ECO:0000256" key="3">
    <source>
        <dbReference type="PIRSR" id="PIRSR640198-1"/>
    </source>
</evidence>
<comment type="subunit">
    <text evidence="1">Homodimer.</text>
</comment>
<dbReference type="GO" id="GO:0070733">
    <property type="term" value="F:AMPylase activity"/>
    <property type="evidence" value="ECO:0007669"/>
    <property type="project" value="UniProtKB-UniRule"/>
</dbReference>
<dbReference type="Gene3D" id="1.10.3290.10">
    <property type="entry name" value="Fido-like domain"/>
    <property type="match status" value="1"/>
</dbReference>
<feature type="binding site" evidence="2">
    <location>
        <position position="265"/>
    </location>
    <ligand>
        <name>ATP</name>
        <dbReference type="ChEBI" id="CHEBI:30616"/>
    </ligand>
</feature>
<comment type="catalytic activity">
    <reaction evidence="1">
        <text>L-tyrosyl-[protein] + ATP = O-(5'-adenylyl)-L-tyrosyl-[protein] + diphosphate</text>
        <dbReference type="Rhea" id="RHEA:54288"/>
        <dbReference type="Rhea" id="RHEA-COMP:10136"/>
        <dbReference type="Rhea" id="RHEA-COMP:13846"/>
        <dbReference type="ChEBI" id="CHEBI:30616"/>
        <dbReference type="ChEBI" id="CHEBI:33019"/>
        <dbReference type="ChEBI" id="CHEBI:46858"/>
        <dbReference type="ChEBI" id="CHEBI:83624"/>
        <dbReference type="EC" id="2.7.7.108"/>
    </reaction>
</comment>
<dbReference type="InterPro" id="IPR036597">
    <property type="entry name" value="Fido-like_dom_sf"/>
</dbReference>
<dbReference type="PROSITE" id="PS51459">
    <property type="entry name" value="FIDO"/>
    <property type="match status" value="1"/>
</dbReference>
<evidence type="ECO:0000313" key="7">
    <source>
        <dbReference type="Proteomes" id="UP000250579"/>
    </source>
</evidence>
<evidence type="ECO:0000256" key="4">
    <source>
        <dbReference type="PIRSR" id="PIRSR640198-2"/>
    </source>
</evidence>
<dbReference type="InterPro" id="IPR026287">
    <property type="entry name" value="SoFic-like"/>
</dbReference>
<evidence type="ECO:0000259" key="5">
    <source>
        <dbReference type="PROSITE" id="PS51459"/>
    </source>
</evidence>
<comment type="catalytic activity">
    <reaction evidence="1">
        <text>L-threonyl-[protein] + ATP = 3-O-(5'-adenylyl)-L-threonyl-[protein] + diphosphate</text>
        <dbReference type="Rhea" id="RHEA:54292"/>
        <dbReference type="Rhea" id="RHEA-COMP:11060"/>
        <dbReference type="Rhea" id="RHEA-COMP:13847"/>
        <dbReference type="ChEBI" id="CHEBI:30013"/>
        <dbReference type="ChEBI" id="CHEBI:30616"/>
        <dbReference type="ChEBI" id="CHEBI:33019"/>
        <dbReference type="ChEBI" id="CHEBI:138113"/>
        <dbReference type="EC" id="2.7.7.108"/>
    </reaction>
</comment>
<accession>A0A2Z5A409</accession>
<dbReference type="EMBL" id="CP022198">
    <property type="protein sequence ID" value="AXA64953.1"/>
    <property type="molecule type" value="Genomic_DNA"/>
</dbReference>
<comment type="function">
    <text evidence="1">Adenylyltransferase that mediates the addition of adenosine 5'-monophosphate (AMP) to specific residues of target proteins.</text>
</comment>
<dbReference type="PIRSF" id="PIRSF038925">
    <property type="entry name" value="AMP-prot_trans"/>
    <property type="match status" value="1"/>
</dbReference>
<dbReference type="GO" id="GO:0000287">
    <property type="term" value="F:magnesium ion binding"/>
    <property type="evidence" value="ECO:0007669"/>
    <property type="project" value="UniProtKB-UniRule"/>
</dbReference>
<gene>
    <name evidence="6" type="ORF">CE139_03735</name>
</gene>
<dbReference type="InterPro" id="IPR003812">
    <property type="entry name" value="Fido"/>
</dbReference>
<keyword evidence="1" id="KW-0548">Nucleotidyltransferase</keyword>
<dbReference type="PANTHER" id="PTHR13504">
    <property type="entry name" value="FIDO DOMAIN-CONTAINING PROTEIN DDB_G0283145"/>
    <property type="match status" value="1"/>
</dbReference>
<dbReference type="AlphaFoldDB" id="A0A2Z5A409"/>
<evidence type="ECO:0000313" key="6">
    <source>
        <dbReference type="EMBL" id="AXA64953.1"/>
    </source>
</evidence>
<feature type="binding site" evidence="4">
    <location>
        <begin position="265"/>
        <end position="266"/>
    </location>
    <ligand>
        <name>ATP</name>
        <dbReference type="ChEBI" id="CHEBI:30616"/>
    </ligand>
</feature>
<dbReference type="Pfam" id="PF13784">
    <property type="entry name" value="Fic_N"/>
    <property type="match status" value="1"/>
</dbReference>
<dbReference type="SUPFAM" id="SSF140931">
    <property type="entry name" value="Fic-like"/>
    <property type="match status" value="1"/>
</dbReference>
<feature type="binding site" evidence="4">
    <location>
        <begin position="230"/>
        <end position="237"/>
    </location>
    <ligand>
        <name>ATP</name>
        <dbReference type="ChEBI" id="CHEBI:30616"/>
    </ligand>
</feature>
<reference evidence="6 7" key="1">
    <citation type="submission" date="2017-06" db="EMBL/GenBank/DDBJ databases">
        <title>Evolution towards high GC content and high-temperature stress adaptation in endophytic Pseudomonas oryzihabitans impacted its plant-growth promoting traits.</title>
        <authorList>
            <person name="Nascimento F.X."/>
        </authorList>
    </citation>
    <scope>NUCLEOTIDE SEQUENCE [LARGE SCALE GENOMIC DNA]</scope>
    <source>
        <strain evidence="6 7">MS8</strain>
    </source>
</reference>
<dbReference type="PANTHER" id="PTHR13504:SF38">
    <property type="entry name" value="FIDO DOMAIN-CONTAINING PROTEIN"/>
    <property type="match status" value="1"/>
</dbReference>
<dbReference type="GO" id="GO:0042803">
    <property type="term" value="F:protein homodimerization activity"/>
    <property type="evidence" value="ECO:0007669"/>
    <property type="project" value="UniProtKB-UniRule"/>
</dbReference>
<dbReference type="InterPro" id="IPR036390">
    <property type="entry name" value="WH_DNA-bd_sf"/>
</dbReference>
<feature type="binding site" evidence="2">
    <location>
        <position position="84"/>
    </location>
    <ligand>
        <name>ATP</name>
        <dbReference type="ChEBI" id="CHEBI:30616"/>
    </ligand>
</feature>
<feature type="domain" description="Fido" evidence="5">
    <location>
        <begin position="134"/>
        <end position="287"/>
    </location>
</feature>
<dbReference type="EC" id="2.7.7.108" evidence="1"/>
<protein>
    <recommendedName>
        <fullName evidence="1">Protein adenylyltransferase</fullName>
        <ecNumber evidence="1">2.7.7.108</ecNumber>
    </recommendedName>
    <alternativeName>
        <fullName evidence="1">AMPylator</fullName>
    </alternativeName>
</protein>
<dbReference type="InterPro" id="IPR025758">
    <property type="entry name" value="Fic/DOC_N"/>
</dbReference>
<keyword evidence="1" id="KW-0808">Transferase</keyword>
<feature type="active site" evidence="3">
    <location>
        <position position="226"/>
    </location>
</feature>
<dbReference type="SUPFAM" id="SSF46785">
    <property type="entry name" value="Winged helix' DNA-binding domain"/>
    <property type="match status" value="1"/>
</dbReference>
<evidence type="ECO:0000256" key="1">
    <source>
        <dbReference type="PIRNR" id="PIRNR038925"/>
    </source>
</evidence>
<dbReference type="InterPro" id="IPR040198">
    <property type="entry name" value="Fido_containing"/>
</dbReference>
<keyword evidence="1 2" id="KW-0547">Nucleotide-binding</keyword>
<feature type="binding site" evidence="2">
    <location>
        <position position="226"/>
    </location>
    <ligand>
        <name>ATP</name>
        <dbReference type="ChEBI" id="CHEBI:30616"/>
    </ligand>
</feature>
<sequence>MRKQDLSPERQACLVRCPDYPHCYALVPPPVPRRLPMEARLSRALGDAQEALGMLKASSQLLPNHDLITRTLARREAVHSSQIEGTRTQLPELFEYEVTGGEGLPLDAGITQRYVQALEFGLATYRQQGSRAALDERLVKQLHAELMHDAGEAYRPGEYRVTQAWIGQSRRIEDATFVPPPPEYLPECMAAFVRDVLHYTPAEDEQGELSVVAQLALAHAQFETIHPFVDGNGRVGRLLLPLLLATEGYPPLYLSGFLLRNRRDYYDTLAATQLRGDWAPWCTFLAEAVTHACRSAVAIAQDMTALEQRWQRQLETLGLRSDAAALKLPLLLLAQPVVTVRQVQLWLGVSFPTANKALEVLVKCGILSEPAQRRHRVYHARELLDRLSQN</sequence>
<name>A0A2Z5A409_9PSED</name>
<organism evidence="6 7">
    <name type="scientific">Pseudomonas oryzihabitans</name>
    <dbReference type="NCBI Taxonomy" id="47885"/>
    <lineage>
        <taxon>Bacteria</taxon>
        <taxon>Pseudomonadati</taxon>
        <taxon>Pseudomonadota</taxon>
        <taxon>Gammaproteobacteria</taxon>
        <taxon>Pseudomonadales</taxon>
        <taxon>Pseudomonadaceae</taxon>
        <taxon>Pseudomonas</taxon>
    </lineage>
</organism>
<feature type="binding site" evidence="2">
    <location>
        <begin position="231"/>
        <end position="237"/>
    </location>
    <ligand>
        <name>ATP</name>
        <dbReference type="ChEBI" id="CHEBI:30616"/>
    </ligand>
</feature>
<dbReference type="Proteomes" id="UP000250579">
    <property type="component" value="Chromosome"/>
</dbReference>
<keyword evidence="1 2" id="KW-0067">ATP-binding</keyword>